<evidence type="ECO:0000313" key="1">
    <source>
        <dbReference type="EMBL" id="GAV77133.1"/>
    </source>
</evidence>
<dbReference type="EMBL" id="BDDD01001573">
    <property type="protein sequence ID" value="GAV77133.1"/>
    <property type="molecule type" value="Genomic_DNA"/>
</dbReference>
<keyword evidence="2" id="KW-1185">Reference proteome</keyword>
<accession>A0A1Q3CAM1</accession>
<protein>
    <submittedName>
        <fullName evidence="1">Uncharacterized protein</fullName>
    </submittedName>
</protein>
<name>A0A1Q3CAM1_CEPFO</name>
<gene>
    <name evidence="1" type="ORF">CFOL_v3_20605</name>
</gene>
<dbReference type="AlphaFoldDB" id="A0A1Q3CAM1"/>
<evidence type="ECO:0000313" key="2">
    <source>
        <dbReference type="Proteomes" id="UP000187406"/>
    </source>
</evidence>
<sequence>MEYAQALVAITHEDDDGSHIIKSTRALKLEERWLPFLKKAKEKYVPIVPSNSLRPHTKAEGFNLLGQLLFDISNSIILGFVTEDTGDMLEAYKDLGQMFGFNVP</sequence>
<dbReference type="Proteomes" id="UP000187406">
    <property type="component" value="Unassembled WGS sequence"/>
</dbReference>
<organism evidence="1 2">
    <name type="scientific">Cephalotus follicularis</name>
    <name type="common">Albany pitcher plant</name>
    <dbReference type="NCBI Taxonomy" id="3775"/>
    <lineage>
        <taxon>Eukaryota</taxon>
        <taxon>Viridiplantae</taxon>
        <taxon>Streptophyta</taxon>
        <taxon>Embryophyta</taxon>
        <taxon>Tracheophyta</taxon>
        <taxon>Spermatophyta</taxon>
        <taxon>Magnoliopsida</taxon>
        <taxon>eudicotyledons</taxon>
        <taxon>Gunneridae</taxon>
        <taxon>Pentapetalae</taxon>
        <taxon>rosids</taxon>
        <taxon>fabids</taxon>
        <taxon>Oxalidales</taxon>
        <taxon>Cephalotaceae</taxon>
        <taxon>Cephalotus</taxon>
    </lineage>
</organism>
<proteinExistence type="predicted"/>
<reference evidence="2" key="1">
    <citation type="submission" date="2016-04" db="EMBL/GenBank/DDBJ databases">
        <title>Cephalotus genome sequencing.</title>
        <authorList>
            <person name="Fukushima K."/>
            <person name="Hasebe M."/>
            <person name="Fang X."/>
        </authorList>
    </citation>
    <scope>NUCLEOTIDE SEQUENCE [LARGE SCALE GENOMIC DNA]</scope>
    <source>
        <strain evidence="2">cv. St1</strain>
    </source>
</reference>
<dbReference type="InParanoid" id="A0A1Q3CAM1"/>
<comment type="caution">
    <text evidence="1">The sequence shown here is derived from an EMBL/GenBank/DDBJ whole genome shotgun (WGS) entry which is preliminary data.</text>
</comment>